<sequence>MEQFFSYIISFGASVMMPILFTVIGLCIGMRFGKALKSGLFVGVGFVGLGVVTALLTTNFDTPLNAISSFYDLQLKVFDMGWPAAAAVAYNTAVGALIIPICLGVNLLMLFTKTTRTVNIDLWNYWHFAFIGAVVYFVMGQSLAWGYFAAIVCYIITLVCADLTAEKFQGYYQLEGISIPQPFCQSFMPLAIVLNKALDKIPGFSKLDIDADGLKKKFGELGDPLVLGVIVGALIALFGQASHITNFASYVEELRLQDPATTSTDAVMNIVKSVLSLGIIMGAVMELIPRITKLFIDGLMPISDKTKELVNRKFQGKKVYIGMSPALVIGHPTTLVVSLFLIPTILAVAVFLPGNQFLPLASLAGMFYVFPIVLPYTKGNVVKTFVVGLLMLVIGLYFVTDMALDFTMAAHSVYEMTQDSAAHIPEGFSAGALDFASSLFGWSIYKLTCYVKYVGPALLVLLTLGLMLFNRRRILHEEKEARQSLKP</sequence>
<keyword evidence="3" id="KW-1003">Cell membrane</keyword>
<evidence type="ECO:0000256" key="6">
    <source>
        <dbReference type="ARBA" id="ARBA00022692"/>
    </source>
</evidence>
<dbReference type="PROSITE" id="PS51104">
    <property type="entry name" value="PTS_EIIC_TYPE_2"/>
    <property type="match status" value="1"/>
</dbReference>
<dbReference type="GO" id="GO:0005886">
    <property type="term" value="C:plasma membrane"/>
    <property type="evidence" value="ECO:0007669"/>
    <property type="project" value="UniProtKB-SubCell"/>
</dbReference>
<keyword evidence="4 11" id="KW-0762">Sugar transport</keyword>
<keyword evidence="7 9" id="KW-1133">Transmembrane helix</keyword>
<feature type="domain" description="PTS EIIC type-2" evidence="10">
    <location>
        <begin position="5"/>
        <end position="476"/>
    </location>
</feature>
<dbReference type="GO" id="GO:0015577">
    <property type="term" value="F:galactitol transmembrane transporter activity"/>
    <property type="evidence" value="ECO:0007669"/>
    <property type="project" value="InterPro"/>
</dbReference>
<reference evidence="11" key="1">
    <citation type="journal article" date="2021" name="PeerJ">
        <title>Extensive microbial diversity within the chicken gut microbiome revealed by metagenomics and culture.</title>
        <authorList>
            <person name="Gilroy R."/>
            <person name="Ravi A."/>
            <person name="Getino M."/>
            <person name="Pursley I."/>
            <person name="Horton D.L."/>
            <person name="Alikhan N.F."/>
            <person name="Baker D."/>
            <person name="Gharbi K."/>
            <person name="Hall N."/>
            <person name="Watson M."/>
            <person name="Adriaenssens E.M."/>
            <person name="Foster-Nyarko E."/>
            <person name="Jarju S."/>
            <person name="Secka A."/>
            <person name="Antonio M."/>
            <person name="Oren A."/>
            <person name="Chaudhuri R.R."/>
            <person name="La Ragione R."/>
            <person name="Hildebrand F."/>
            <person name="Pallen M.J."/>
        </authorList>
    </citation>
    <scope>NUCLEOTIDE SEQUENCE</scope>
    <source>
        <strain evidence="11">ChiHecec3B27-8219</strain>
    </source>
</reference>
<feature type="transmembrane region" description="Helical" evidence="9">
    <location>
        <begin position="225"/>
        <end position="246"/>
    </location>
</feature>
<comment type="subcellular location">
    <subcellularLocation>
        <location evidence="1">Cell membrane</location>
        <topology evidence="1">Multi-pass membrane protein</topology>
    </subcellularLocation>
</comment>
<dbReference type="EMBL" id="DXBE01000038">
    <property type="protein sequence ID" value="HIZ69196.1"/>
    <property type="molecule type" value="Genomic_DNA"/>
</dbReference>
<organism evidence="11 12">
    <name type="scientific">Candidatus Prevotella avicola</name>
    <dbReference type="NCBI Taxonomy" id="2838738"/>
    <lineage>
        <taxon>Bacteria</taxon>
        <taxon>Pseudomonadati</taxon>
        <taxon>Bacteroidota</taxon>
        <taxon>Bacteroidia</taxon>
        <taxon>Bacteroidales</taxon>
        <taxon>Prevotellaceae</taxon>
        <taxon>Prevotella</taxon>
    </lineage>
</organism>
<keyword evidence="5" id="KW-0598">Phosphotransferase system</keyword>
<dbReference type="InterPro" id="IPR004703">
    <property type="entry name" value="PTS_sugar-sp_permease"/>
</dbReference>
<dbReference type="AlphaFoldDB" id="A0A9D2FYU3"/>
<evidence type="ECO:0000256" key="4">
    <source>
        <dbReference type="ARBA" id="ARBA00022597"/>
    </source>
</evidence>
<evidence type="ECO:0000256" key="8">
    <source>
        <dbReference type="ARBA" id="ARBA00023136"/>
    </source>
</evidence>
<evidence type="ECO:0000256" key="5">
    <source>
        <dbReference type="ARBA" id="ARBA00022683"/>
    </source>
</evidence>
<feature type="transmembrane region" description="Helical" evidence="9">
    <location>
        <begin position="145"/>
        <end position="165"/>
    </location>
</feature>
<feature type="transmembrane region" description="Helical" evidence="9">
    <location>
        <begin position="122"/>
        <end position="139"/>
    </location>
</feature>
<dbReference type="InterPro" id="IPR013853">
    <property type="entry name" value="EIIC-GAT"/>
</dbReference>
<feature type="transmembrane region" description="Helical" evidence="9">
    <location>
        <begin position="381"/>
        <end position="399"/>
    </location>
</feature>
<feature type="transmembrane region" description="Helical" evidence="9">
    <location>
        <begin position="357"/>
        <end position="374"/>
    </location>
</feature>
<evidence type="ECO:0000256" key="1">
    <source>
        <dbReference type="ARBA" id="ARBA00004651"/>
    </source>
</evidence>
<evidence type="ECO:0000313" key="12">
    <source>
        <dbReference type="Proteomes" id="UP000824055"/>
    </source>
</evidence>
<keyword evidence="8 9" id="KW-0472">Membrane</keyword>
<feature type="transmembrane region" description="Helical" evidence="9">
    <location>
        <begin position="80"/>
        <end position="110"/>
    </location>
</feature>
<feature type="transmembrane region" description="Helical" evidence="9">
    <location>
        <begin position="326"/>
        <end position="351"/>
    </location>
</feature>
<keyword evidence="2" id="KW-0813">Transport</keyword>
<evidence type="ECO:0000256" key="3">
    <source>
        <dbReference type="ARBA" id="ARBA00022475"/>
    </source>
</evidence>
<dbReference type="PANTHER" id="PTHR37324">
    <property type="entry name" value="PTS SYSTEM GALACTITOL-SPECIFIC EIIC COMPONENT"/>
    <property type="match status" value="1"/>
</dbReference>
<protein>
    <submittedName>
        <fullName evidence="11">PTS sugar transporter subunit IIC</fullName>
    </submittedName>
</protein>
<evidence type="ECO:0000313" key="11">
    <source>
        <dbReference type="EMBL" id="HIZ69196.1"/>
    </source>
</evidence>
<keyword evidence="6 9" id="KW-0812">Transmembrane</keyword>
<dbReference type="Pfam" id="PF03611">
    <property type="entry name" value="EIIC-GAT"/>
    <property type="match status" value="1"/>
</dbReference>
<evidence type="ECO:0000256" key="2">
    <source>
        <dbReference type="ARBA" id="ARBA00022448"/>
    </source>
</evidence>
<feature type="transmembrane region" description="Helical" evidence="9">
    <location>
        <begin position="6"/>
        <end position="28"/>
    </location>
</feature>
<accession>A0A9D2FYU3</accession>
<evidence type="ECO:0000256" key="9">
    <source>
        <dbReference type="SAM" id="Phobius"/>
    </source>
</evidence>
<proteinExistence type="predicted"/>
<feature type="transmembrane region" description="Helical" evidence="9">
    <location>
        <begin position="450"/>
        <end position="469"/>
    </location>
</feature>
<feature type="transmembrane region" description="Helical" evidence="9">
    <location>
        <begin position="266"/>
        <end position="288"/>
    </location>
</feature>
<feature type="transmembrane region" description="Helical" evidence="9">
    <location>
        <begin position="40"/>
        <end position="60"/>
    </location>
</feature>
<name>A0A9D2FYU3_9BACT</name>
<dbReference type="InterPro" id="IPR013014">
    <property type="entry name" value="PTS_EIIC_2"/>
</dbReference>
<gene>
    <name evidence="11" type="ORF">H9966_04815</name>
</gene>
<reference evidence="11" key="2">
    <citation type="submission" date="2021-04" db="EMBL/GenBank/DDBJ databases">
        <authorList>
            <person name="Gilroy R."/>
        </authorList>
    </citation>
    <scope>NUCLEOTIDE SEQUENCE</scope>
    <source>
        <strain evidence="11">ChiHecec3B27-8219</strain>
    </source>
</reference>
<evidence type="ECO:0000256" key="7">
    <source>
        <dbReference type="ARBA" id="ARBA00022989"/>
    </source>
</evidence>
<comment type="caution">
    <text evidence="11">The sequence shown here is derived from an EMBL/GenBank/DDBJ whole genome shotgun (WGS) entry which is preliminary data.</text>
</comment>
<dbReference type="GO" id="GO:0009401">
    <property type="term" value="P:phosphoenolpyruvate-dependent sugar phosphotransferase system"/>
    <property type="evidence" value="ECO:0007669"/>
    <property type="project" value="UniProtKB-KW"/>
</dbReference>
<dbReference type="PANTHER" id="PTHR37324:SF2">
    <property type="entry name" value="PTS SYSTEM GALACTITOL-SPECIFIC EIIC COMPONENT"/>
    <property type="match status" value="1"/>
</dbReference>
<evidence type="ECO:0000259" key="10">
    <source>
        <dbReference type="PROSITE" id="PS51104"/>
    </source>
</evidence>
<dbReference type="Proteomes" id="UP000824055">
    <property type="component" value="Unassembled WGS sequence"/>
</dbReference>
<dbReference type="PIRSF" id="PIRSF006304">
    <property type="entry name" value="GatC"/>
    <property type="match status" value="1"/>
</dbReference>